<evidence type="ECO:0000256" key="4">
    <source>
        <dbReference type="ARBA" id="ARBA00011062"/>
    </source>
</evidence>
<feature type="domain" description="Survival protein SurE-like phosphatase/nucleotidase" evidence="10">
    <location>
        <begin position="30"/>
        <end position="214"/>
    </location>
</feature>
<comment type="cofactor">
    <cofactor evidence="9">
        <name>a divalent metal cation</name>
        <dbReference type="ChEBI" id="CHEBI:60240"/>
    </cofactor>
    <text evidence="9">Binds 1 divalent metal cation per subunit.</text>
</comment>
<evidence type="ECO:0000313" key="12">
    <source>
        <dbReference type="Proteomes" id="UP000011885"/>
    </source>
</evidence>
<dbReference type="Pfam" id="PF01975">
    <property type="entry name" value="SurE"/>
    <property type="match status" value="1"/>
</dbReference>
<accession>M5UBT1</accession>
<dbReference type="GO" id="GO:0008254">
    <property type="term" value="F:3'-nucleotidase activity"/>
    <property type="evidence" value="ECO:0007669"/>
    <property type="project" value="TreeGrafter"/>
</dbReference>
<proteinExistence type="inferred from homology"/>
<comment type="subcellular location">
    <subcellularLocation>
        <location evidence="3 9">Cytoplasm</location>
    </subcellularLocation>
</comment>
<keyword evidence="5 9" id="KW-0963">Cytoplasm</keyword>
<dbReference type="Proteomes" id="UP000011885">
    <property type="component" value="Unassembled WGS sequence"/>
</dbReference>
<comment type="function">
    <text evidence="9">Nucleotidase that shows phosphatase activity on nucleoside 5'-monophosphates.</text>
</comment>
<evidence type="ECO:0000256" key="6">
    <source>
        <dbReference type="ARBA" id="ARBA00022723"/>
    </source>
</evidence>
<dbReference type="PATRIC" id="fig|1263870.3.peg.5371"/>
<reference evidence="11 12" key="1">
    <citation type="journal article" date="2013" name="Mar. Genomics">
        <title>Expression of sulfatases in Rhodopirellula baltica and the diversity of sulfatases in the genus Rhodopirellula.</title>
        <authorList>
            <person name="Wegner C.E."/>
            <person name="Richter-Heitmann T."/>
            <person name="Klindworth A."/>
            <person name="Klockow C."/>
            <person name="Richter M."/>
            <person name="Achstetter T."/>
            <person name="Glockner F.O."/>
            <person name="Harder J."/>
        </authorList>
    </citation>
    <scope>NUCLEOTIDE SEQUENCE [LARGE SCALE GENOMIC DNA]</scope>
    <source>
        <strain evidence="11 12">SM41</strain>
    </source>
</reference>
<dbReference type="FunFam" id="3.40.1210.10:FF:000001">
    <property type="entry name" value="5'/3'-nucleotidase SurE"/>
    <property type="match status" value="1"/>
</dbReference>
<dbReference type="PANTHER" id="PTHR30457">
    <property type="entry name" value="5'-NUCLEOTIDASE SURE"/>
    <property type="match status" value="1"/>
</dbReference>
<dbReference type="HAMAP" id="MF_00060">
    <property type="entry name" value="SurE"/>
    <property type="match status" value="1"/>
</dbReference>
<dbReference type="GO" id="GO:0046872">
    <property type="term" value="F:metal ion binding"/>
    <property type="evidence" value="ECO:0007669"/>
    <property type="project" value="UniProtKB-UniRule"/>
</dbReference>
<dbReference type="InterPro" id="IPR030048">
    <property type="entry name" value="SurE"/>
</dbReference>
<keyword evidence="8 9" id="KW-0378">Hydrolase</keyword>
<dbReference type="AlphaFoldDB" id="M5UBT1"/>
<feature type="binding site" evidence="9">
    <location>
        <position position="35"/>
    </location>
    <ligand>
        <name>a divalent metal cation</name>
        <dbReference type="ChEBI" id="CHEBI:60240"/>
    </ligand>
</feature>
<comment type="catalytic activity">
    <reaction evidence="1 9">
        <text>a ribonucleoside 5'-phosphate + H2O = a ribonucleoside + phosphate</text>
        <dbReference type="Rhea" id="RHEA:12484"/>
        <dbReference type="ChEBI" id="CHEBI:15377"/>
        <dbReference type="ChEBI" id="CHEBI:18254"/>
        <dbReference type="ChEBI" id="CHEBI:43474"/>
        <dbReference type="ChEBI" id="CHEBI:58043"/>
        <dbReference type="EC" id="3.1.3.5"/>
    </reaction>
</comment>
<evidence type="ECO:0000256" key="1">
    <source>
        <dbReference type="ARBA" id="ARBA00000815"/>
    </source>
</evidence>
<dbReference type="InterPro" id="IPR002828">
    <property type="entry name" value="SurE-like_Pase/nucleotidase"/>
</dbReference>
<comment type="similarity">
    <text evidence="4 9">Belongs to the SurE nucleotidase family.</text>
</comment>
<feature type="binding site" evidence="9">
    <location>
        <position position="123"/>
    </location>
    <ligand>
        <name>a divalent metal cation</name>
        <dbReference type="ChEBI" id="CHEBI:60240"/>
    </ligand>
</feature>
<evidence type="ECO:0000259" key="10">
    <source>
        <dbReference type="Pfam" id="PF01975"/>
    </source>
</evidence>
<evidence type="ECO:0000256" key="7">
    <source>
        <dbReference type="ARBA" id="ARBA00022741"/>
    </source>
</evidence>
<dbReference type="InterPro" id="IPR036523">
    <property type="entry name" value="SurE-like_sf"/>
</dbReference>
<dbReference type="GO" id="GO:0008253">
    <property type="term" value="F:5'-nucleotidase activity"/>
    <property type="evidence" value="ECO:0007669"/>
    <property type="project" value="UniProtKB-UniRule"/>
</dbReference>
<dbReference type="EMBL" id="ANOH01000350">
    <property type="protein sequence ID" value="EMI53463.1"/>
    <property type="molecule type" value="Genomic_DNA"/>
</dbReference>
<feature type="binding site" evidence="9">
    <location>
        <position position="66"/>
    </location>
    <ligand>
        <name>a divalent metal cation</name>
        <dbReference type="ChEBI" id="CHEBI:60240"/>
    </ligand>
</feature>
<dbReference type="PANTHER" id="PTHR30457:SF12">
    <property type="entry name" value="5'_3'-NUCLEOTIDASE SURE"/>
    <property type="match status" value="1"/>
</dbReference>
<dbReference type="EC" id="3.1.3.5" evidence="9"/>
<dbReference type="SUPFAM" id="SSF64167">
    <property type="entry name" value="SurE-like"/>
    <property type="match status" value="1"/>
</dbReference>
<name>M5UBT1_9BACT</name>
<dbReference type="GO" id="GO:0005737">
    <property type="term" value="C:cytoplasm"/>
    <property type="evidence" value="ECO:0007669"/>
    <property type="project" value="UniProtKB-SubCell"/>
</dbReference>
<feature type="binding site" evidence="9">
    <location>
        <position position="36"/>
    </location>
    <ligand>
        <name>a divalent metal cation</name>
        <dbReference type="ChEBI" id="CHEBI:60240"/>
    </ligand>
</feature>
<comment type="cofactor">
    <cofactor evidence="2">
        <name>Mg(2+)</name>
        <dbReference type="ChEBI" id="CHEBI:18420"/>
    </cofactor>
</comment>
<dbReference type="GO" id="GO:0004309">
    <property type="term" value="F:exopolyphosphatase activity"/>
    <property type="evidence" value="ECO:0007669"/>
    <property type="project" value="TreeGrafter"/>
</dbReference>
<evidence type="ECO:0000256" key="2">
    <source>
        <dbReference type="ARBA" id="ARBA00001946"/>
    </source>
</evidence>
<gene>
    <name evidence="9" type="primary">surE</name>
    <name evidence="11" type="ORF">RSSM_05079</name>
</gene>
<protein>
    <recommendedName>
        <fullName evidence="9">5'-nucleotidase SurE</fullName>
        <ecNumber evidence="9">3.1.3.5</ecNumber>
    </recommendedName>
    <alternativeName>
        <fullName evidence="9">Nucleoside 5'-monophosphate phosphohydrolase</fullName>
    </alternativeName>
</protein>
<evidence type="ECO:0000256" key="5">
    <source>
        <dbReference type="ARBA" id="ARBA00022490"/>
    </source>
</evidence>
<sequence>MGCAATRLQLSFPLSDATGVTKDERTAMRILLTNDDGVYAPGLAALGHQLRHLGEVIVVAPATEQSGVGHSITYLTPLVPKSIHREGRHWAWAVEGSPADCVKLALAELFADEPIDLVVSGINSGLNAGINVLYSGTVAAAIEGAFFGVTSVAVSLEHDEDADFDAAAVIARNVIGQLIRHDECEGGLFNLNIPTAATKTTSEVKVVPMGLAQYGRRYEKRQDPGGRDYYWALWTEPTKAPAEMTDLTQLREGKITLTPLHFNLTRNDLLEKMNDWQIRS</sequence>
<evidence type="ECO:0000313" key="11">
    <source>
        <dbReference type="EMBL" id="EMI53463.1"/>
    </source>
</evidence>
<comment type="caution">
    <text evidence="11">The sequence shown here is derived from an EMBL/GenBank/DDBJ whole genome shotgun (WGS) entry which is preliminary data.</text>
</comment>
<keyword evidence="6 9" id="KW-0479">Metal-binding</keyword>
<evidence type="ECO:0000256" key="9">
    <source>
        <dbReference type="HAMAP-Rule" id="MF_00060"/>
    </source>
</evidence>
<evidence type="ECO:0000256" key="8">
    <source>
        <dbReference type="ARBA" id="ARBA00022801"/>
    </source>
</evidence>
<dbReference type="Gene3D" id="3.40.1210.10">
    <property type="entry name" value="Survival protein SurE-like phosphatase/nucleotidase"/>
    <property type="match status" value="1"/>
</dbReference>
<dbReference type="GO" id="GO:0000166">
    <property type="term" value="F:nucleotide binding"/>
    <property type="evidence" value="ECO:0007669"/>
    <property type="project" value="UniProtKB-KW"/>
</dbReference>
<dbReference type="NCBIfam" id="TIGR00087">
    <property type="entry name" value="surE"/>
    <property type="match status" value="1"/>
</dbReference>
<evidence type="ECO:0000256" key="3">
    <source>
        <dbReference type="ARBA" id="ARBA00004496"/>
    </source>
</evidence>
<organism evidence="11 12">
    <name type="scientific">Rhodopirellula sallentina SM41</name>
    <dbReference type="NCBI Taxonomy" id="1263870"/>
    <lineage>
        <taxon>Bacteria</taxon>
        <taxon>Pseudomonadati</taxon>
        <taxon>Planctomycetota</taxon>
        <taxon>Planctomycetia</taxon>
        <taxon>Pirellulales</taxon>
        <taxon>Pirellulaceae</taxon>
        <taxon>Rhodopirellula</taxon>
    </lineage>
</organism>
<keyword evidence="12" id="KW-1185">Reference proteome</keyword>
<dbReference type="NCBIfam" id="NF001490">
    <property type="entry name" value="PRK00346.1-4"/>
    <property type="match status" value="1"/>
</dbReference>
<keyword evidence="7 9" id="KW-0547">Nucleotide-binding</keyword>